<keyword evidence="1" id="KW-0805">Transcription regulation</keyword>
<protein>
    <submittedName>
        <fullName evidence="5">LuxR C-terminal-related transcriptional regulator</fullName>
    </submittedName>
</protein>
<name>A0ABX8P677_9PSED</name>
<dbReference type="Pfam" id="PF00196">
    <property type="entry name" value="GerE"/>
    <property type="match status" value="1"/>
</dbReference>
<keyword evidence="6" id="KW-1185">Reference proteome</keyword>
<feature type="domain" description="HTH luxR-type" evidence="4">
    <location>
        <begin position="175"/>
        <end position="239"/>
    </location>
</feature>
<evidence type="ECO:0000256" key="2">
    <source>
        <dbReference type="ARBA" id="ARBA00023125"/>
    </source>
</evidence>
<evidence type="ECO:0000256" key="3">
    <source>
        <dbReference type="ARBA" id="ARBA00023163"/>
    </source>
</evidence>
<dbReference type="SMART" id="SM00421">
    <property type="entry name" value="HTH_LUXR"/>
    <property type="match status" value="1"/>
</dbReference>
<dbReference type="PANTHER" id="PTHR44688">
    <property type="entry name" value="DNA-BINDING TRANSCRIPTIONAL ACTIVATOR DEVR_DOSR"/>
    <property type="match status" value="1"/>
</dbReference>
<keyword evidence="2" id="KW-0238">DNA-binding</keyword>
<dbReference type="PANTHER" id="PTHR44688:SF16">
    <property type="entry name" value="DNA-BINDING TRANSCRIPTIONAL ACTIVATOR DEVR_DOSR"/>
    <property type="match status" value="1"/>
</dbReference>
<dbReference type="RefSeq" id="WP_027912486.1">
    <property type="nucleotide sequence ID" value="NZ_CP077079.1"/>
</dbReference>
<gene>
    <name evidence="5" type="ORF">KSS96_11205</name>
</gene>
<dbReference type="PRINTS" id="PR00038">
    <property type="entry name" value="HTHLUXR"/>
</dbReference>
<dbReference type="SUPFAM" id="SSF46894">
    <property type="entry name" value="C-terminal effector domain of the bipartite response regulators"/>
    <property type="match status" value="1"/>
</dbReference>
<dbReference type="EMBL" id="CP077079">
    <property type="protein sequence ID" value="QXH69449.1"/>
    <property type="molecule type" value="Genomic_DNA"/>
</dbReference>
<dbReference type="Gene3D" id="1.10.10.10">
    <property type="entry name" value="Winged helix-like DNA-binding domain superfamily/Winged helix DNA-binding domain"/>
    <property type="match status" value="1"/>
</dbReference>
<reference evidence="5" key="1">
    <citation type="journal article" date="2021" name="Microorganisms">
        <title>The Ever-Expanding Pseudomonas Genus: Description of 43 New Species and Partition of the Pseudomonas putida Group.</title>
        <authorList>
            <person name="Girard L."/>
            <person name="Lood C."/>
            <person name="Hofte M."/>
            <person name="Vandamme P."/>
            <person name="Rokni-Zadeh H."/>
            <person name="van Noort V."/>
            <person name="Lavigne R."/>
            <person name="De Mot R."/>
        </authorList>
    </citation>
    <scope>NUCLEOTIDE SEQUENCE</scope>
    <source>
        <strain evidence="5">SWRI132</strain>
    </source>
</reference>
<evidence type="ECO:0000313" key="5">
    <source>
        <dbReference type="EMBL" id="QXH69449.1"/>
    </source>
</evidence>
<dbReference type="PROSITE" id="PS50043">
    <property type="entry name" value="HTH_LUXR_2"/>
    <property type="match status" value="1"/>
</dbReference>
<organism evidence="5 6">
    <name type="scientific">Pseudomonas asgharzadehiana</name>
    <dbReference type="NCBI Taxonomy" id="2842349"/>
    <lineage>
        <taxon>Bacteria</taxon>
        <taxon>Pseudomonadati</taxon>
        <taxon>Pseudomonadota</taxon>
        <taxon>Gammaproteobacteria</taxon>
        <taxon>Pseudomonadales</taxon>
        <taxon>Pseudomonadaceae</taxon>
        <taxon>Pseudomonas</taxon>
    </lineage>
</organism>
<sequence length="239" mass="27027">MQINQMTMTSYELDLFAQVVWRLRTGGAGDDVRQQVLGDVTLLLRSDFGASYLWDSGLSRSTRCAAVNIDAQMLREYDKRIHVNDILTPALRSKRQAICVDDVISRRSLEQSELYAEFLKPCWMHHGVNIFFFNQGRDVGDLRIWRSVDQPAFGIRELSLLNALTPYFQKALAAEMPPKGALSPRERAVVEHVAAGRSDKEIARIMSIGFTTVRTHLKNAMIKTNSGNRTELAMRMGAH</sequence>
<proteinExistence type="predicted"/>
<dbReference type="Proteomes" id="UP000886848">
    <property type="component" value="Chromosome"/>
</dbReference>
<evidence type="ECO:0000259" key="4">
    <source>
        <dbReference type="PROSITE" id="PS50043"/>
    </source>
</evidence>
<dbReference type="InterPro" id="IPR016032">
    <property type="entry name" value="Sig_transdc_resp-reg_C-effctor"/>
</dbReference>
<accession>A0ABX8P677</accession>
<dbReference type="InterPro" id="IPR036388">
    <property type="entry name" value="WH-like_DNA-bd_sf"/>
</dbReference>
<dbReference type="InterPro" id="IPR000792">
    <property type="entry name" value="Tscrpt_reg_LuxR_C"/>
</dbReference>
<evidence type="ECO:0000313" key="6">
    <source>
        <dbReference type="Proteomes" id="UP000886848"/>
    </source>
</evidence>
<dbReference type="CDD" id="cd06170">
    <property type="entry name" value="LuxR_C_like"/>
    <property type="match status" value="1"/>
</dbReference>
<keyword evidence="3" id="KW-0804">Transcription</keyword>
<evidence type="ECO:0000256" key="1">
    <source>
        <dbReference type="ARBA" id="ARBA00023015"/>
    </source>
</evidence>